<reference evidence="2 3" key="2">
    <citation type="submission" date="2024-11" db="EMBL/GenBank/DDBJ databases">
        <title>Using genomics to understand microbial adaptation to soil warming.</title>
        <authorList>
            <person name="Deangelis K.M. PhD."/>
        </authorList>
    </citation>
    <scope>NUCLEOTIDE SEQUENCE [LARGE SCALE GENOMIC DNA]</scope>
    <source>
        <strain evidence="2 3">GAS97</strain>
    </source>
</reference>
<dbReference type="InterPro" id="IPR036610">
    <property type="entry name" value="PEBP-like_sf"/>
</dbReference>
<comment type="caution">
    <text evidence="2">The sequence shown here is derived from an EMBL/GenBank/DDBJ whole genome shotgun (WGS) entry which is preliminary data.</text>
</comment>
<name>A0ABW8MIK9_9BURK</name>
<dbReference type="PANTHER" id="PTHR30289:SF1">
    <property type="entry name" value="PEBP (PHOSPHATIDYLETHANOLAMINE-BINDING PROTEIN) FAMILY PROTEIN"/>
    <property type="match status" value="1"/>
</dbReference>
<evidence type="ECO:0000256" key="1">
    <source>
        <dbReference type="SAM" id="SignalP"/>
    </source>
</evidence>
<dbReference type="InterPro" id="IPR005247">
    <property type="entry name" value="YbhB_YbcL/LppC-like"/>
</dbReference>
<dbReference type="InterPro" id="IPR008914">
    <property type="entry name" value="PEBP"/>
</dbReference>
<dbReference type="Gene3D" id="3.90.280.10">
    <property type="entry name" value="PEBP-like"/>
    <property type="match status" value="1"/>
</dbReference>
<feature type="signal peptide" evidence="1">
    <location>
        <begin position="1"/>
        <end position="48"/>
    </location>
</feature>
<dbReference type="SUPFAM" id="SSF49777">
    <property type="entry name" value="PEBP-like"/>
    <property type="match status" value="1"/>
</dbReference>
<sequence length="213" mass="22921">MRLGIGLVVCAVYRAVDWRVVRFRVFSRAVLLALFCAAMVSNASRAVAEDIAAAPFTLTSTDISPNQPVPLALVYDQNDCKGGNRSPQLSWHGAPAATQSFAISVFDPDAPGRGWWHWSVAGIPANVSKLPSNASAAGVLRKMGAVEARNDFDVDGYAGPCPPPGKPHHYVITVYALNTSDLRLRQSSPALMFEHEIRTTTIASAQLVVTYGR</sequence>
<dbReference type="CDD" id="cd00865">
    <property type="entry name" value="PEBP_bact_arch"/>
    <property type="match status" value="1"/>
</dbReference>
<dbReference type="Pfam" id="PF01161">
    <property type="entry name" value="PBP"/>
    <property type="match status" value="1"/>
</dbReference>
<feature type="chain" id="PRO_5047032014" evidence="1">
    <location>
        <begin position="49"/>
        <end position="213"/>
    </location>
</feature>
<dbReference type="EMBL" id="JBIYDN010000005">
    <property type="protein sequence ID" value="MFK4442271.1"/>
    <property type="molecule type" value="Genomic_DNA"/>
</dbReference>
<keyword evidence="1" id="KW-0732">Signal</keyword>
<organism evidence="2 3">
    <name type="scientific">Caballeronia udeis</name>
    <dbReference type="NCBI Taxonomy" id="1232866"/>
    <lineage>
        <taxon>Bacteria</taxon>
        <taxon>Pseudomonadati</taxon>
        <taxon>Pseudomonadota</taxon>
        <taxon>Betaproteobacteria</taxon>
        <taxon>Burkholderiales</taxon>
        <taxon>Burkholderiaceae</taxon>
        <taxon>Caballeronia</taxon>
    </lineage>
</organism>
<gene>
    <name evidence="2" type="ORF">ABH943_002286</name>
</gene>
<dbReference type="PANTHER" id="PTHR30289">
    <property type="entry name" value="UNCHARACTERIZED PROTEIN YBCL-RELATED"/>
    <property type="match status" value="1"/>
</dbReference>
<dbReference type="Proteomes" id="UP001620514">
    <property type="component" value="Unassembled WGS sequence"/>
</dbReference>
<keyword evidence="2" id="KW-0649">Protein kinase inhibitor</keyword>
<protein>
    <submittedName>
        <fullName evidence="2">Raf kinase inhibitor-like YbhB/YbcL family protein</fullName>
    </submittedName>
</protein>
<evidence type="ECO:0000313" key="2">
    <source>
        <dbReference type="EMBL" id="MFK4442271.1"/>
    </source>
</evidence>
<reference evidence="2 3" key="1">
    <citation type="submission" date="2024-10" db="EMBL/GenBank/DDBJ databases">
        <authorList>
            <person name="Deangelis K."/>
            <person name="Huntemann M."/>
            <person name="Clum A."/>
            <person name="Wang J."/>
            <person name="Palaniappan K."/>
            <person name="Ritter S."/>
            <person name="Chen I.-M."/>
            <person name="Stamatis D."/>
            <person name="Reddy T."/>
            <person name="O'Malley R."/>
            <person name="Daum C."/>
            <person name="Ng V."/>
            <person name="Ivanova N."/>
            <person name="Kyrpides N."/>
            <person name="Woyke T."/>
        </authorList>
    </citation>
    <scope>NUCLEOTIDE SEQUENCE [LARGE SCALE GENOMIC DNA]</scope>
    <source>
        <strain evidence="2 3">GAS97</strain>
    </source>
</reference>
<dbReference type="NCBIfam" id="TIGR00481">
    <property type="entry name" value="YbhB/YbcL family Raf kinase inhibitor-like protein"/>
    <property type="match status" value="1"/>
</dbReference>
<evidence type="ECO:0000313" key="3">
    <source>
        <dbReference type="Proteomes" id="UP001620514"/>
    </source>
</evidence>
<keyword evidence="3" id="KW-1185">Reference proteome</keyword>
<dbReference type="GO" id="GO:0004860">
    <property type="term" value="F:protein kinase inhibitor activity"/>
    <property type="evidence" value="ECO:0007669"/>
    <property type="project" value="UniProtKB-KW"/>
</dbReference>
<accession>A0ABW8MIK9</accession>
<proteinExistence type="predicted"/>